<dbReference type="CDD" id="cd05233">
    <property type="entry name" value="SDR_c"/>
    <property type="match status" value="1"/>
</dbReference>
<evidence type="ECO:0000313" key="3">
    <source>
        <dbReference type="EMBL" id="GAP88088.1"/>
    </source>
</evidence>
<dbReference type="PANTHER" id="PTHR42760">
    <property type="entry name" value="SHORT-CHAIN DEHYDROGENASES/REDUCTASES FAMILY MEMBER"/>
    <property type="match status" value="1"/>
</dbReference>
<evidence type="ECO:0000256" key="1">
    <source>
        <dbReference type="ARBA" id="ARBA00006484"/>
    </source>
</evidence>
<dbReference type="EMBL" id="DF977460">
    <property type="protein sequence ID" value="GAP88088.1"/>
    <property type="molecule type" value="Genomic_DNA"/>
</dbReference>
<dbReference type="SUPFAM" id="SSF51735">
    <property type="entry name" value="NAD(P)-binding Rossmann-fold domains"/>
    <property type="match status" value="1"/>
</dbReference>
<evidence type="ECO:0000256" key="2">
    <source>
        <dbReference type="ARBA" id="ARBA00023002"/>
    </source>
</evidence>
<dbReference type="PANTHER" id="PTHR42760:SF37">
    <property type="entry name" value="CLAVALDEHYDE DEHYDROGENASE"/>
    <property type="match status" value="1"/>
</dbReference>
<keyword evidence="2" id="KW-0560">Oxidoreductase</keyword>
<reference evidence="3" key="1">
    <citation type="submission" date="2016-03" db="EMBL/GenBank/DDBJ databases">
        <title>Draft genome sequence of Rosellinia necatrix.</title>
        <authorList>
            <person name="Kanematsu S."/>
        </authorList>
    </citation>
    <scope>NUCLEOTIDE SEQUENCE [LARGE SCALE GENOMIC DNA]</scope>
    <source>
        <strain evidence="3">W97</strain>
    </source>
</reference>
<comment type="similarity">
    <text evidence="1">Belongs to the short-chain dehydrogenases/reductases (SDR) family.</text>
</comment>
<evidence type="ECO:0000313" key="4">
    <source>
        <dbReference type="Proteomes" id="UP000054516"/>
    </source>
</evidence>
<dbReference type="InterPro" id="IPR036291">
    <property type="entry name" value="NAD(P)-bd_dom_sf"/>
</dbReference>
<name>A0A1W2TIS6_ROSNE</name>
<dbReference type="GO" id="GO:0016616">
    <property type="term" value="F:oxidoreductase activity, acting on the CH-OH group of donors, NAD or NADP as acceptor"/>
    <property type="evidence" value="ECO:0007669"/>
    <property type="project" value="TreeGrafter"/>
</dbReference>
<sequence>MAQIQTLQNRLSTGTAYPPVAPNWGAEFTQTSRTDTYAYIDPTTRSNCAGKAVLITGGNKGIGLGVAISYAKAGASHIAITSRSEAGITSSVIEAIRTAAAGAARDAVPEVVGLVMDVTDSQAVQRAAADIEARFGRLDVLVCNAGFLARYEKILDGDEDEWWKSFEVNLRGQYLVTKAFLPLMLTKGGDKTIVTMSSTGAMHFLQGGSSYQISKFALLRHTEFLMAEYGDQGLLAYSMHPGGVATDLSSRLPQATQPWLKCTPALGGDTLAFLTSERQEWLAGRYITAMWDMEEFFAKKQEIIDRDLLKMRLTF</sequence>
<dbReference type="STRING" id="77044.A0A1W2TIS6"/>
<proteinExistence type="inferred from homology"/>
<dbReference type="OrthoDB" id="1933717at2759"/>
<dbReference type="PRINTS" id="PR00081">
    <property type="entry name" value="GDHRDH"/>
</dbReference>
<dbReference type="Proteomes" id="UP000054516">
    <property type="component" value="Unassembled WGS sequence"/>
</dbReference>
<accession>A0A1W2TIS6</accession>
<protein>
    <submittedName>
        <fullName evidence="3">Putative NADP-binding protein</fullName>
    </submittedName>
</protein>
<dbReference type="Pfam" id="PF00106">
    <property type="entry name" value="adh_short"/>
    <property type="match status" value="1"/>
</dbReference>
<dbReference type="OMA" id="WEADPDQ"/>
<dbReference type="AlphaFoldDB" id="A0A1W2TIS6"/>
<organism evidence="3">
    <name type="scientific">Rosellinia necatrix</name>
    <name type="common">White root-rot fungus</name>
    <dbReference type="NCBI Taxonomy" id="77044"/>
    <lineage>
        <taxon>Eukaryota</taxon>
        <taxon>Fungi</taxon>
        <taxon>Dikarya</taxon>
        <taxon>Ascomycota</taxon>
        <taxon>Pezizomycotina</taxon>
        <taxon>Sordariomycetes</taxon>
        <taxon>Xylariomycetidae</taxon>
        <taxon>Xylariales</taxon>
        <taxon>Xylariaceae</taxon>
        <taxon>Rosellinia</taxon>
    </lineage>
</organism>
<gene>
    <name evidence="3" type="ORF">SAMD00023353_1501530</name>
</gene>
<keyword evidence="4" id="KW-1185">Reference proteome</keyword>
<dbReference type="InterPro" id="IPR002347">
    <property type="entry name" value="SDR_fam"/>
</dbReference>
<dbReference type="Gene3D" id="3.40.50.720">
    <property type="entry name" value="NAD(P)-binding Rossmann-like Domain"/>
    <property type="match status" value="1"/>
</dbReference>